<feature type="transmembrane region" description="Helical" evidence="7">
    <location>
        <begin position="21"/>
        <end position="39"/>
    </location>
</feature>
<name>A0AAJ4IF03_9VIBR</name>
<feature type="transmembrane region" description="Helical" evidence="7">
    <location>
        <begin position="69"/>
        <end position="89"/>
    </location>
</feature>
<feature type="transmembrane region" description="Helical" evidence="7">
    <location>
        <begin position="96"/>
        <end position="113"/>
    </location>
</feature>
<accession>A0AAJ4IF03</accession>
<comment type="subcellular location">
    <subcellularLocation>
        <location evidence="1">Cell membrane</location>
        <topology evidence="1">Multi-pass membrane protein</topology>
    </subcellularLocation>
</comment>
<comment type="similarity">
    <text evidence="2">Belongs to the DoxX family.</text>
</comment>
<proteinExistence type="inferred from homology"/>
<dbReference type="InterPro" id="IPR032808">
    <property type="entry name" value="DoxX"/>
</dbReference>
<dbReference type="EMBL" id="CP065218">
    <property type="protein sequence ID" value="QPL55399.1"/>
    <property type="molecule type" value="Genomic_DNA"/>
</dbReference>
<feature type="transmembrane region" description="Helical" evidence="7">
    <location>
        <begin position="166"/>
        <end position="188"/>
    </location>
</feature>
<organism evidence="8 9">
    <name type="scientific">Vibrio navarrensis</name>
    <dbReference type="NCBI Taxonomy" id="29495"/>
    <lineage>
        <taxon>Bacteria</taxon>
        <taxon>Pseudomonadati</taxon>
        <taxon>Pseudomonadota</taxon>
        <taxon>Gammaproteobacteria</taxon>
        <taxon>Vibrionales</taxon>
        <taxon>Vibrionaceae</taxon>
        <taxon>Vibrio</taxon>
    </lineage>
</organism>
<evidence type="ECO:0000256" key="1">
    <source>
        <dbReference type="ARBA" id="ARBA00004651"/>
    </source>
</evidence>
<sequence length="207" mass="23117">MIKSALNWFDGLVEKCRRYDYLALLAIRLYLIPVIFVGARSKVLGFSGTVAWFGASTADGGLNLPFPELLAFLAAGTEVLGCICIALGLFTRVMSIPMIFLMSVASAMVHWKHGWDAIATSSMEATVRLNGFMEWLATNFPGRYNYITELGDPVMLNNGMGFTTTYFVMLLVLFFYGGGRYVSLDYWLRKPFSRTLAKAQLTRNTKL</sequence>
<evidence type="ECO:0000313" key="8">
    <source>
        <dbReference type="EMBL" id="QPL55399.1"/>
    </source>
</evidence>
<dbReference type="Proteomes" id="UP000594435">
    <property type="component" value="Chromosome 2"/>
</dbReference>
<dbReference type="RefSeq" id="WP_193157499.1">
    <property type="nucleotide sequence ID" value="NZ_CP065218.1"/>
</dbReference>
<protein>
    <submittedName>
        <fullName evidence="8">DoxX family protein</fullName>
    </submittedName>
</protein>
<gene>
    <name evidence="8" type="ORF">I3X05_20690</name>
</gene>
<keyword evidence="4 7" id="KW-0812">Transmembrane</keyword>
<evidence type="ECO:0000256" key="7">
    <source>
        <dbReference type="SAM" id="Phobius"/>
    </source>
</evidence>
<keyword evidence="3" id="KW-1003">Cell membrane</keyword>
<dbReference type="PANTHER" id="PTHR33452:SF19">
    <property type="entry name" value="DOXX FAMILY PROTEIN"/>
    <property type="match status" value="1"/>
</dbReference>
<evidence type="ECO:0000256" key="6">
    <source>
        <dbReference type="ARBA" id="ARBA00023136"/>
    </source>
</evidence>
<dbReference type="InterPro" id="IPR051907">
    <property type="entry name" value="DoxX-like_oxidoreductase"/>
</dbReference>
<dbReference type="GO" id="GO:0005886">
    <property type="term" value="C:plasma membrane"/>
    <property type="evidence" value="ECO:0007669"/>
    <property type="project" value="UniProtKB-SubCell"/>
</dbReference>
<keyword evidence="6 7" id="KW-0472">Membrane</keyword>
<evidence type="ECO:0000313" key="9">
    <source>
        <dbReference type="Proteomes" id="UP000594435"/>
    </source>
</evidence>
<evidence type="ECO:0000256" key="2">
    <source>
        <dbReference type="ARBA" id="ARBA00006679"/>
    </source>
</evidence>
<dbReference type="PANTHER" id="PTHR33452">
    <property type="entry name" value="OXIDOREDUCTASE CATD-RELATED"/>
    <property type="match status" value="1"/>
</dbReference>
<reference evidence="8 9" key="1">
    <citation type="submission" date="2020-11" db="EMBL/GenBank/DDBJ databases">
        <title>Complete and Circularized Genome Assembly of a human isolate of Vibrio navarrensis biotype pommerensis with MiSeq and MinION Sequence Data.</title>
        <authorList>
            <person name="Schwartz K."/>
            <person name="Borowiak M."/>
            <person name="Deneke C."/>
            <person name="Balau V."/>
            <person name="Metelmann C."/>
            <person name="Strauch E."/>
        </authorList>
    </citation>
    <scope>NUCLEOTIDE SEQUENCE [LARGE SCALE GENOMIC DNA]</scope>
    <source>
        <strain evidence="8 9">20-VB00237</strain>
    </source>
</reference>
<dbReference type="Pfam" id="PF07681">
    <property type="entry name" value="DoxX"/>
    <property type="match status" value="1"/>
</dbReference>
<evidence type="ECO:0000256" key="3">
    <source>
        <dbReference type="ARBA" id="ARBA00022475"/>
    </source>
</evidence>
<evidence type="ECO:0000256" key="5">
    <source>
        <dbReference type="ARBA" id="ARBA00022989"/>
    </source>
</evidence>
<dbReference type="AlphaFoldDB" id="A0AAJ4IF03"/>
<evidence type="ECO:0000256" key="4">
    <source>
        <dbReference type="ARBA" id="ARBA00022692"/>
    </source>
</evidence>
<keyword evidence="5 7" id="KW-1133">Transmembrane helix</keyword>